<evidence type="ECO:0000256" key="1">
    <source>
        <dbReference type="ARBA" id="ARBA00001798"/>
    </source>
</evidence>
<keyword evidence="6" id="KW-0808">Transferase</keyword>
<dbReference type="EMBL" id="JAJJMB010009601">
    <property type="protein sequence ID" value="KAI3912879.1"/>
    <property type="molecule type" value="Genomic_DNA"/>
</dbReference>
<gene>
    <name evidence="15" type="ORF">MKW98_012821</name>
</gene>
<comment type="function">
    <text evidence="3">Might act as an E3 ubiquitin-protein ligase, or as part of E3 complex, which accepts ubiquitin from specific E2 ubiquitin-conjugating enzymes and then transfers it to substrates.</text>
</comment>
<organism evidence="15 16">
    <name type="scientific">Papaver atlanticum</name>
    <dbReference type="NCBI Taxonomy" id="357466"/>
    <lineage>
        <taxon>Eukaryota</taxon>
        <taxon>Viridiplantae</taxon>
        <taxon>Streptophyta</taxon>
        <taxon>Embryophyta</taxon>
        <taxon>Tracheophyta</taxon>
        <taxon>Spermatophyta</taxon>
        <taxon>Magnoliopsida</taxon>
        <taxon>Ranunculales</taxon>
        <taxon>Papaveraceae</taxon>
        <taxon>Papaveroideae</taxon>
        <taxon>Papaver</taxon>
    </lineage>
</organism>
<dbReference type="Proteomes" id="UP001202328">
    <property type="component" value="Unassembled WGS sequence"/>
</dbReference>
<protein>
    <recommendedName>
        <fullName evidence="5">RBR-type E3 ubiquitin transferase</fullName>
        <ecNumber evidence="5">2.3.2.31</ecNumber>
    </recommendedName>
</protein>
<keyword evidence="8" id="KW-0677">Repeat</keyword>
<dbReference type="CDD" id="cd22584">
    <property type="entry name" value="Rcat_RBR_unk"/>
    <property type="match status" value="1"/>
</dbReference>
<reference evidence="15" key="1">
    <citation type="submission" date="2022-04" db="EMBL/GenBank/DDBJ databases">
        <title>A functionally conserved STORR gene fusion in Papaver species that diverged 16.8 million years ago.</title>
        <authorList>
            <person name="Catania T."/>
        </authorList>
    </citation>
    <scope>NUCLEOTIDE SEQUENCE</scope>
    <source>
        <strain evidence="15">S-188037</strain>
    </source>
</reference>
<dbReference type="InterPro" id="IPR001841">
    <property type="entry name" value="Znf_RING"/>
</dbReference>
<keyword evidence="16" id="KW-1185">Reference proteome</keyword>
<dbReference type="Gene3D" id="3.30.40.10">
    <property type="entry name" value="Zinc/RING finger domain, C3HC4 (zinc finger)"/>
    <property type="match status" value="1"/>
</dbReference>
<name>A0AAD4SL84_9MAGN</name>
<evidence type="ECO:0000256" key="12">
    <source>
        <dbReference type="PROSITE-ProRule" id="PRU00175"/>
    </source>
</evidence>
<dbReference type="PROSITE" id="PS51873">
    <property type="entry name" value="TRIAD"/>
    <property type="match status" value="1"/>
</dbReference>
<comment type="cofactor">
    <cofactor evidence="2">
        <name>Zn(2+)</name>
        <dbReference type="ChEBI" id="CHEBI:29105"/>
    </cofactor>
</comment>
<dbReference type="EC" id="2.3.2.31" evidence="5"/>
<dbReference type="AlphaFoldDB" id="A0AAD4SL84"/>
<comment type="catalytic activity">
    <reaction evidence="1">
        <text>[E2 ubiquitin-conjugating enzyme]-S-ubiquitinyl-L-cysteine + [acceptor protein]-L-lysine = [E2 ubiquitin-conjugating enzyme]-L-cysteine + [acceptor protein]-N(6)-ubiquitinyl-L-lysine.</text>
        <dbReference type="EC" id="2.3.2.31"/>
    </reaction>
</comment>
<evidence type="ECO:0000256" key="10">
    <source>
        <dbReference type="ARBA" id="ARBA00022786"/>
    </source>
</evidence>
<evidence type="ECO:0000256" key="4">
    <source>
        <dbReference type="ARBA" id="ARBA00005884"/>
    </source>
</evidence>
<evidence type="ECO:0000256" key="6">
    <source>
        <dbReference type="ARBA" id="ARBA00022679"/>
    </source>
</evidence>
<dbReference type="SUPFAM" id="SSF57850">
    <property type="entry name" value="RING/U-box"/>
    <property type="match status" value="3"/>
</dbReference>
<dbReference type="PROSITE" id="PS00518">
    <property type="entry name" value="ZF_RING_1"/>
    <property type="match status" value="1"/>
</dbReference>
<evidence type="ECO:0000313" key="16">
    <source>
        <dbReference type="Proteomes" id="UP001202328"/>
    </source>
</evidence>
<dbReference type="InterPro" id="IPR013083">
    <property type="entry name" value="Znf_RING/FYVE/PHD"/>
</dbReference>
<accession>A0AAD4SL84</accession>
<feature type="domain" description="RING-type" evidence="14">
    <location>
        <begin position="16"/>
        <end position="219"/>
    </location>
</feature>
<dbReference type="GO" id="GO:0061630">
    <property type="term" value="F:ubiquitin protein ligase activity"/>
    <property type="evidence" value="ECO:0007669"/>
    <property type="project" value="UniProtKB-EC"/>
</dbReference>
<evidence type="ECO:0000313" key="15">
    <source>
        <dbReference type="EMBL" id="KAI3912879.1"/>
    </source>
</evidence>
<feature type="domain" description="RING-type" evidence="13">
    <location>
        <begin position="20"/>
        <end position="66"/>
    </location>
</feature>
<comment type="caution">
    <text evidence="15">The sequence shown here is derived from an EMBL/GenBank/DDBJ whole genome shotgun (WGS) entry which is preliminary data.</text>
</comment>
<evidence type="ECO:0000256" key="2">
    <source>
        <dbReference type="ARBA" id="ARBA00001947"/>
    </source>
</evidence>
<dbReference type="InterPro" id="IPR002867">
    <property type="entry name" value="IBR_dom"/>
</dbReference>
<keyword evidence="11" id="KW-0862">Zinc</keyword>
<dbReference type="SMART" id="SM00647">
    <property type="entry name" value="IBR"/>
    <property type="match status" value="2"/>
</dbReference>
<evidence type="ECO:0000256" key="3">
    <source>
        <dbReference type="ARBA" id="ARBA00003976"/>
    </source>
</evidence>
<dbReference type="InterPro" id="IPR031127">
    <property type="entry name" value="E3_UB_ligase_RBR"/>
</dbReference>
<evidence type="ECO:0000256" key="11">
    <source>
        <dbReference type="ARBA" id="ARBA00022833"/>
    </source>
</evidence>
<proteinExistence type="inferred from homology"/>
<dbReference type="InterPro" id="IPR017907">
    <property type="entry name" value="Znf_RING_CS"/>
</dbReference>
<comment type="similarity">
    <text evidence="4">Belongs to the RBR family. Ariadne subfamily.</text>
</comment>
<evidence type="ECO:0000259" key="14">
    <source>
        <dbReference type="PROSITE" id="PS51873"/>
    </source>
</evidence>
<dbReference type="CDD" id="cd22582">
    <property type="entry name" value="BRcat_RBR_unk"/>
    <property type="match status" value="1"/>
</dbReference>
<keyword evidence="9 12" id="KW-0863">Zinc-finger</keyword>
<dbReference type="Pfam" id="PF01485">
    <property type="entry name" value="IBR"/>
    <property type="match status" value="2"/>
</dbReference>
<dbReference type="FunFam" id="3.30.40.10:FF:000230">
    <property type="entry name" value="RBR-type E3 ubiquitin transferase"/>
    <property type="match status" value="1"/>
</dbReference>
<evidence type="ECO:0000256" key="9">
    <source>
        <dbReference type="ARBA" id="ARBA00022771"/>
    </source>
</evidence>
<evidence type="ECO:0000256" key="8">
    <source>
        <dbReference type="ARBA" id="ARBA00022737"/>
    </source>
</evidence>
<keyword evidence="7" id="KW-0479">Metal-binding</keyword>
<dbReference type="GO" id="GO:0008270">
    <property type="term" value="F:zinc ion binding"/>
    <property type="evidence" value="ECO:0007669"/>
    <property type="project" value="UniProtKB-KW"/>
</dbReference>
<dbReference type="Gene3D" id="1.20.120.1750">
    <property type="match status" value="1"/>
</dbReference>
<dbReference type="GO" id="GO:0016567">
    <property type="term" value="P:protein ubiquitination"/>
    <property type="evidence" value="ECO:0007669"/>
    <property type="project" value="InterPro"/>
</dbReference>
<dbReference type="PANTHER" id="PTHR11685">
    <property type="entry name" value="RBR FAMILY RING FINGER AND IBR DOMAIN-CONTAINING"/>
    <property type="match status" value="1"/>
</dbReference>
<evidence type="ECO:0000256" key="5">
    <source>
        <dbReference type="ARBA" id="ARBA00012251"/>
    </source>
</evidence>
<dbReference type="PROSITE" id="PS50089">
    <property type="entry name" value="ZF_RING_2"/>
    <property type="match status" value="1"/>
</dbReference>
<dbReference type="InterPro" id="IPR044066">
    <property type="entry name" value="TRIAD_supradom"/>
</dbReference>
<evidence type="ECO:0000259" key="13">
    <source>
        <dbReference type="PROSITE" id="PS50089"/>
    </source>
</evidence>
<keyword evidence="10" id="KW-0833">Ubl conjugation pathway</keyword>
<evidence type="ECO:0000256" key="7">
    <source>
        <dbReference type="ARBA" id="ARBA00022723"/>
    </source>
</evidence>
<sequence>MAEGSSSSDDDQCSSGMSFCDICIESKAKCETRHSTSKCSHIYCSVCITKHITAKIQENISMITCPDSTCNETLEPHLCRDIISGQVLDRWENALCESSILTSQKFYCPFKDCSGMLVNDDDGVIVRLSECPYCNRLFCAQCNVPWHSELTCDDFQEIKSGENEDMLLINLAKDQEWMRCPSCRFYVEKVEGCPHITCRCSFQFCYKCGNPWTRCNGGC</sequence>